<name>A0A923MGV4_9FIRM</name>
<accession>A0A923MGV4</accession>
<organism evidence="1 2">
    <name type="scientific">Dysosmobacter segnis</name>
    <dbReference type="NCBI Taxonomy" id="2763042"/>
    <lineage>
        <taxon>Bacteria</taxon>
        <taxon>Bacillati</taxon>
        <taxon>Bacillota</taxon>
        <taxon>Clostridia</taxon>
        <taxon>Eubacteriales</taxon>
        <taxon>Oscillospiraceae</taxon>
        <taxon>Dysosmobacter</taxon>
    </lineage>
</organism>
<protein>
    <submittedName>
        <fullName evidence="1">Uncharacterized protein</fullName>
    </submittedName>
</protein>
<comment type="caution">
    <text evidence="1">The sequence shown here is derived from an EMBL/GenBank/DDBJ whole genome shotgun (WGS) entry which is preliminary data.</text>
</comment>
<dbReference type="RefSeq" id="WP_187013397.1">
    <property type="nucleotide sequence ID" value="NZ_JACOQI010000001.1"/>
</dbReference>
<evidence type="ECO:0000313" key="2">
    <source>
        <dbReference type="Proteomes" id="UP000620327"/>
    </source>
</evidence>
<dbReference type="AlphaFoldDB" id="A0A923MGV4"/>
<proteinExistence type="predicted"/>
<reference evidence="1" key="1">
    <citation type="submission" date="2020-08" db="EMBL/GenBank/DDBJ databases">
        <title>Genome public.</title>
        <authorList>
            <person name="Liu C."/>
            <person name="Sun Q."/>
        </authorList>
    </citation>
    <scope>NUCLEOTIDE SEQUENCE</scope>
    <source>
        <strain evidence="1">BX15</strain>
    </source>
</reference>
<sequence>MSATPYGPLIDPIQPVMAPVPNIDPHLYYATETIRKIQEQYDRLKYQLSQKNLRESSLVQAYRLQGNTYWAQLPSGVVREFTDFVFEYVRLYCFDPCTNQEALIELKVSHHDAFQLTVDDFLNDRKFLNHLQLAGCKITMYGPVSKIATLLRSIATQLMTRVCVPFFAGWCTRGGSWEFLAFKNLGTCARTALPVHACTKLPHVLPAAAKIAVERFTENFNAITYLPLRLAILLWQHIAFLSTILAAMGCHVHHALFLELPSARVESHLKNMLCEAANPVISLDMSSTAFLREIAFHKDQPLIIYEGTVNGAVIKNSSALCLAIRRGELDLCNKDDIPVSIPLRTAPIILGKEGSYLAWQPEVISLKLENLDFSVKNLGKSSPQMEYWAAFADFAMDSTSVLQSLLEESISIAFDIADQYEFSAETAELISILIALHRFIEIFYKRLNCPPLANQSDWLDGLVEILDINSAQATGEDGLAEIFIEVGRNMLRNKRFSLSPMGQCTTATDSQGTVYFDRNYFAFDKAAFDRICNEAGCPPSATKQKLKEKGILSGKTVNAQSYLTRIACYNAYGRVQSIRVYKFKREVFERLGEPPLI</sequence>
<dbReference type="EMBL" id="JACOQI010000001">
    <property type="protein sequence ID" value="MBC5769004.1"/>
    <property type="molecule type" value="Genomic_DNA"/>
</dbReference>
<dbReference type="Proteomes" id="UP000620327">
    <property type="component" value="Unassembled WGS sequence"/>
</dbReference>
<evidence type="ECO:0000313" key="1">
    <source>
        <dbReference type="EMBL" id="MBC5769004.1"/>
    </source>
</evidence>
<gene>
    <name evidence="1" type="ORF">H8Z83_01395</name>
</gene>
<keyword evidence="2" id="KW-1185">Reference proteome</keyword>